<protein>
    <submittedName>
        <fullName evidence="5">Short chain dehydrogenase</fullName>
    </submittedName>
</protein>
<proteinExistence type="inferred from homology"/>
<evidence type="ECO:0000256" key="1">
    <source>
        <dbReference type="ARBA" id="ARBA00006484"/>
    </source>
</evidence>
<comment type="similarity">
    <text evidence="1 4">Belongs to the short-chain dehydrogenases/reductases (SDR) family.</text>
</comment>
<evidence type="ECO:0000313" key="6">
    <source>
        <dbReference type="Proteomes" id="UP001161422"/>
    </source>
</evidence>
<dbReference type="Gene3D" id="3.40.50.720">
    <property type="entry name" value="NAD(P)-binding Rossmann-like Domain"/>
    <property type="match status" value="1"/>
</dbReference>
<sequence length="274" mass="29860">MNTHMKRMRIFITGGASGLGKAIATHYAKQGYAVAIGDIDPIALAQAQQQLTQYTSDVLAIDCNITALEDLESARAQIESAWGGLDILVNNAGIVGKVGLLDALAIEDWHQVLDINLLGVVRGIKAFASLFKQQGSGAIVNIASMAGITNSPTMGIYSTSKAGVIALTETLEYEMAAYGVSAHVVCPAFFETNLTKSMNSSAKTKSFVEGAMAKSSIDANDIAAMIAQQVEDGELYMMPHKRERRLWQLKRFFPKWYQRKCHKWYVKPVVKKPA</sequence>
<evidence type="ECO:0000256" key="3">
    <source>
        <dbReference type="ARBA" id="ARBA00023002"/>
    </source>
</evidence>
<name>A0AA37RWR0_9GAMM</name>
<evidence type="ECO:0000256" key="4">
    <source>
        <dbReference type="RuleBase" id="RU000363"/>
    </source>
</evidence>
<comment type="caution">
    <text evidence="5">The sequence shown here is derived from an EMBL/GenBank/DDBJ whole genome shotgun (WGS) entry which is preliminary data.</text>
</comment>
<dbReference type="Pfam" id="PF00106">
    <property type="entry name" value="adh_short"/>
    <property type="match status" value="1"/>
</dbReference>
<dbReference type="EMBL" id="BSNC01000005">
    <property type="protein sequence ID" value="GLP96630.1"/>
    <property type="molecule type" value="Genomic_DNA"/>
</dbReference>
<evidence type="ECO:0000313" key="5">
    <source>
        <dbReference type="EMBL" id="GLP96630.1"/>
    </source>
</evidence>
<organism evidence="5 6">
    <name type="scientific">Paraferrimonas sedimenticola</name>
    <dbReference type="NCBI Taxonomy" id="375674"/>
    <lineage>
        <taxon>Bacteria</taxon>
        <taxon>Pseudomonadati</taxon>
        <taxon>Pseudomonadota</taxon>
        <taxon>Gammaproteobacteria</taxon>
        <taxon>Alteromonadales</taxon>
        <taxon>Ferrimonadaceae</taxon>
        <taxon>Paraferrimonas</taxon>
    </lineage>
</organism>
<dbReference type="AlphaFoldDB" id="A0AA37RWR0"/>
<dbReference type="GO" id="GO:0016491">
    <property type="term" value="F:oxidoreductase activity"/>
    <property type="evidence" value="ECO:0007669"/>
    <property type="project" value="UniProtKB-KW"/>
</dbReference>
<gene>
    <name evidence="5" type="ORF">GCM10007895_19360</name>
</gene>
<dbReference type="Proteomes" id="UP001161422">
    <property type="component" value="Unassembled WGS sequence"/>
</dbReference>
<dbReference type="PANTHER" id="PTHR43391:SF14">
    <property type="entry name" value="DEHYDROGENASE_REDUCTASE SDR FAMILY PROTEIN 7-LIKE"/>
    <property type="match status" value="1"/>
</dbReference>
<keyword evidence="6" id="KW-1185">Reference proteome</keyword>
<dbReference type="InterPro" id="IPR002347">
    <property type="entry name" value="SDR_fam"/>
</dbReference>
<dbReference type="SUPFAM" id="SSF51735">
    <property type="entry name" value="NAD(P)-binding Rossmann-fold domains"/>
    <property type="match status" value="1"/>
</dbReference>
<dbReference type="PRINTS" id="PR00080">
    <property type="entry name" value="SDRFAMILY"/>
</dbReference>
<reference evidence="5" key="1">
    <citation type="journal article" date="2014" name="Int. J. Syst. Evol. Microbiol.">
        <title>Complete genome sequence of Corynebacterium casei LMG S-19264T (=DSM 44701T), isolated from a smear-ripened cheese.</title>
        <authorList>
            <consortium name="US DOE Joint Genome Institute (JGI-PGF)"/>
            <person name="Walter F."/>
            <person name="Albersmeier A."/>
            <person name="Kalinowski J."/>
            <person name="Ruckert C."/>
        </authorList>
    </citation>
    <scope>NUCLEOTIDE SEQUENCE</scope>
    <source>
        <strain evidence="5">NBRC 101628</strain>
    </source>
</reference>
<dbReference type="InterPro" id="IPR036291">
    <property type="entry name" value="NAD(P)-bd_dom_sf"/>
</dbReference>
<dbReference type="PRINTS" id="PR00081">
    <property type="entry name" value="GDHRDH"/>
</dbReference>
<accession>A0AA37RWR0</accession>
<dbReference type="PANTHER" id="PTHR43391">
    <property type="entry name" value="RETINOL DEHYDROGENASE-RELATED"/>
    <property type="match status" value="1"/>
</dbReference>
<dbReference type="CDD" id="cd05233">
    <property type="entry name" value="SDR_c"/>
    <property type="match status" value="1"/>
</dbReference>
<keyword evidence="2" id="KW-0521">NADP</keyword>
<keyword evidence="3" id="KW-0560">Oxidoreductase</keyword>
<reference evidence="5" key="2">
    <citation type="submission" date="2023-01" db="EMBL/GenBank/DDBJ databases">
        <title>Draft genome sequence of Paraferrimonas sedimenticola strain NBRC 101628.</title>
        <authorList>
            <person name="Sun Q."/>
            <person name="Mori K."/>
        </authorList>
    </citation>
    <scope>NUCLEOTIDE SEQUENCE</scope>
    <source>
        <strain evidence="5">NBRC 101628</strain>
    </source>
</reference>
<evidence type="ECO:0000256" key="2">
    <source>
        <dbReference type="ARBA" id="ARBA00022857"/>
    </source>
</evidence>